<dbReference type="AlphaFoldDB" id="A0A411YGH8"/>
<dbReference type="Proteomes" id="UP000291469">
    <property type="component" value="Chromosome"/>
</dbReference>
<feature type="region of interest" description="Disordered" evidence="1">
    <location>
        <begin position="1"/>
        <end position="32"/>
    </location>
</feature>
<organism evidence="3 4">
    <name type="scientific">Egibacter rhizosphaerae</name>
    <dbReference type="NCBI Taxonomy" id="1670831"/>
    <lineage>
        <taxon>Bacteria</taxon>
        <taxon>Bacillati</taxon>
        <taxon>Actinomycetota</taxon>
        <taxon>Nitriliruptoria</taxon>
        <taxon>Egibacterales</taxon>
        <taxon>Egibacteraceae</taxon>
        <taxon>Egibacter</taxon>
    </lineage>
</organism>
<dbReference type="CDD" id="cd21107">
    <property type="entry name" value="RsiG"/>
    <property type="match status" value="1"/>
</dbReference>
<dbReference type="EMBL" id="CP036402">
    <property type="protein sequence ID" value="QBI20251.1"/>
    <property type="molecule type" value="Genomic_DNA"/>
</dbReference>
<dbReference type="InterPro" id="IPR055209">
    <property type="entry name" value="RsiG-like_dom"/>
</dbReference>
<dbReference type="KEGG" id="erz:ER308_12205"/>
<sequence length="198" mass="22219">MSGAEGETWAGTGRRRIDRVTDPSLPNQIPELPTGRVRQLRDECREEEARLSYTRRLLHGRLDIARAEALRRSGDDDDILARLPEILAGDENSRGAARALGFYEPGEREGRRVEDRVLDDSALAQLPEFDERGLAEFLAEIEEVERRVSEQRRVVLDHLDRLQAELVARYRDGRAHIGEVVSPSAPSGGDRAGDDDRG</sequence>
<dbReference type="RefSeq" id="WP_131155248.1">
    <property type="nucleotide sequence ID" value="NZ_CP036402.1"/>
</dbReference>
<reference evidence="3 4" key="1">
    <citation type="submission" date="2019-01" db="EMBL/GenBank/DDBJ databases">
        <title>Egibacter rhizosphaerae EGI 80759T.</title>
        <authorList>
            <person name="Chen D.-D."/>
            <person name="Tian Y."/>
            <person name="Jiao J.-Y."/>
            <person name="Zhang X.-T."/>
            <person name="Zhang Y.-G."/>
            <person name="Zhang Y."/>
            <person name="Xiao M."/>
            <person name="Shu W.-S."/>
            <person name="Li W.-J."/>
        </authorList>
    </citation>
    <scope>NUCLEOTIDE SEQUENCE [LARGE SCALE GENOMIC DNA]</scope>
    <source>
        <strain evidence="3 4">EGI 80759</strain>
    </source>
</reference>
<accession>A0A411YGH8</accession>
<protein>
    <submittedName>
        <fullName evidence="3">Aerial mycelium formation protein</fullName>
    </submittedName>
</protein>
<dbReference type="Pfam" id="PF22802">
    <property type="entry name" value="RsiG"/>
    <property type="match status" value="1"/>
</dbReference>
<evidence type="ECO:0000313" key="4">
    <source>
        <dbReference type="Proteomes" id="UP000291469"/>
    </source>
</evidence>
<feature type="domain" description="RsiG-like" evidence="2">
    <location>
        <begin position="29"/>
        <end position="87"/>
    </location>
</feature>
<evidence type="ECO:0000256" key="1">
    <source>
        <dbReference type="SAM" id="MobiDB-lite"/>
    </source>
</evidence>
<feature type="region of interest" description="Disordered" evidence="1">
    <location>
        <begin position="178"/>
        <end position="198"/>
    </location>
</feature>
<keyword evidence="4" id="KW-1185">Reference proteome</keyword>
<evidence type="ECO:0000259" key="2">
    <source>
        <dbReference type="Pfam" id="PF22802"/>
    </source>
</evidence>
<evidence type="ECO:0000313" key="3">
    <source>
        <dbReference type="EMBL" id="QBI20251.1"/>
    </source>
</evidence>
<dbReference type="OrthoDB" id="5182641at2"/>
<proteinExistence type="predicted"/>
<name>A0A411YGH8_9ACTN</name>
<dbReference type="InterPro" id="IPR049575">
    <property type="entry name" value="RsiG-like"/>
</dbReference>
<gene>
    <name evidence="3" type="ORF">ER308_12205</name>
</gene>